<dbReference type="InterPro" id="IPR001789">
    <property type="entry name" value="Sig_transdc_resp-reg_receiver"/>
</dbReference>
<dbReference type="InterPro" id="IPR011006">
    <property type="entry name" value="CheY-like_superfamily"/>
</dbReference>
<evidence type="ECO:0000259" key="5">
    <source>
        <dbReference type="PROSITE" id="PS50043"/>
    </source>
</evidence>
<dbReference type="EMBL" id="BARS01050458">
    <property type="protein sequence ID" value="GAG48624.1"/>
    <property type="molecule type" value="Genomic_DNA"/>
</dbReference>
<feature type="non-terminal residue" evidence="7">
    <location>
        <position position="179"/>
    </location>
</feature>
<reference evidence="7" key="1">
    <citation type="journal article" date="2014" name="Front. Microbiol.">
        <title>High frequency of phylogenetically diverse reductive dehalogenase-homologous genes in deep subseafloor sedimentary metagenomes.</title>
        <authorList>
            <person name="Kawai M."/>
            <person name="Futagami T."/>
            <person name="Toyoda A."/>
            <person name="Takaki Y."/>
            <person name="Nishi S."/>
            <person name="Hori S."/>
            <person name="Arai W."/>
            <person name="Tsubouchi T."/>
            <person name="Morono Y."/>
            <person name="Uchiyama I."/>
            <person name="Ito T."/>
            <person name="Fujiyama A."/>
            <person name="Inagaki F."/>
            <person name="Takami H."/>
        </authorList>
    </citation>
    <scope>NUCLEOTIDE SEQUENCE</scope>
    <source>
        <strain evidence="7">Expedition CK06-06</strain>
    </source>
</reference>
<proteinExistence type="predicted"/>
<dbReference type="InterPro" id="IPR000792">
    <property type="entry name" value="Tscrpt_reg_LuxR_C"/>
</dbReference>
<keyword evidence="4" id="KW-0804">Transcription</keyword>
<dbReference type="CDD" id="cd17535">
    <property type="entry name" value="REC_NarL-like"/>
    <property type="match status" value="1"/>
</dbReference>
<evidence type="ECO:0000259" key="6">
    <source>
        <dbReference type="PROSITE" id="PS50110"/>
    </source>
</evidence>
<keyword evidence="1" id="KW-0597">Phosphoprotein</keyword>
<dbReference type="PANTHER" id="PTHR43214">
    <property type="entry name" value="TWO-COMPONENT RESPONSE REGULATOR"/>
    <property type="match status" value="1"/>
</dbReference>
<organism evidence="7">
    <name type="scientific">marine sediment metagenome</name>
    <dbReference type="NCBI Taxonomy" id="412755"/>
    <lineage>
        <taxon>unclassified sequences</taxon>
        <taxon>metagenomes</taxon>
        <taxon>ecological metagenomes</taxon>
    </lineage>
</organism>
<evidence type="ECO:0000256" key="3">
    <source>
        <dbReference type="ARBA" id="ARBA00023125"/>
    </source>
</evidence>
<dbReference type="PANTHER" id="PTHR43214:SF41">
    <property type="entry name" value="NITRATE_NITRITE RESPONSE REGULATOR PROTEIN NARP"/>
    <property type="match status" value="1"/>
</dbReference>
<keyword evidence="2" id="KW-0805">Transcription regulation</keyword>
<evidence type="ECO:0000256" key="4">
    <source>
        <dbReference type="ARBA" id="ARBA00023163"/>
    </source>
</evidence>
<dbReference type="Pfam" id="PF00072">
    <property type="entry name" value="Response_reg"/>
    <property type="match status" value="1"/>
</dbReference>
<feature type="domain" description="Response regulatory" evidence="6">
    <location>
        <begin position="4"/>
        <end position="120"/>
    </location>
</feature>
<dbReference type="InterPro" id="IPR016032">
    <property type="entry name" value="Sig_transdc_resp-reg_C-effctor"/>
</dbReference>
<sequence>MSVRVILADDHRIMREGLRALLEKESNMEVVAEADNGRAAVELARELKPDVIVMDLTMPELNGIEATRQILASAPGVKVLALSMHSDKRFVTGVLSAGASGYLLKDCALEELVRAIRAVVADQTYLSPGIAGIVVDDYMHRLPPTDDCTLSALTAREREVLQLIAEGRALKEIASNLNL</sequence>
<keyword evidence="3" id="KW-0238">DNA-binding</keyword>
<dbReference type="GO" id="GO:0006355">
    <property type="term" value="P:regulation of DNA-templated transcription"/>
    <property type="evidence" value="ECO:0007669"/>
    <property type="project" value="InterPro"/>
</dbReference>
<dbReference type="PRINTS" id="PR00038">
    <property type="entry name" value="HTHLUXR"/>
</dbReference>
<dbReference type="SUPFAM" id="SSF46894">
    <property type="entry name" value="C-terminal effector domain of the bipartite response regulators"/>
    <property type="match status" value="1"/>
</dbReference>
<dbReference type="PROSITE" id="PS50043">
    <property type="entry name" value="HTH_LUXR_2"/>
    <property type="match status" value="1"/>
</dbReference>
<name>X0XYW3_9ZZZZ</name>
<dbReference type="SUPFAM" id="SSF52172">
    <property type="entry name" value="CheY-like"/>
    <property type="match status" value="1"/>
</dbReference>
<dbReference type="InterPro" id="IPR039420">
    <property type="entry name" value="WalR-like"/>
</dbReference>
<gene>
    <name evidence="7" type="ORF">S01H1_75322</name>
</gene>
<dbReference type="Pfam" id="PF00196">
    <property type="entry name" value="GerE"/>
    <property type="match status" value="1"/>
</dbReference>
<dbReference type="SMART" id="SM00448">
    <property type="entry name" value="REC"/>
    <property type="match status" value="1"/>
</dbReference>
<evidence type="ECO:0000256" key="1">
    <source>
        <dbReference type="ARBA" id="ARBA00022553"/>
    </source>
</evidence>
<protein>
    <recommendedName>
        <fullName evidence="8">Response regulatory domain-containing protein</fullName>
    </recommendedName>
</protein>
<dbReference type="Gene3D" id="3.40.50.2300">
    <property type="match status" value="1"/>
</dbReference>
<evidence type="ECO:0000313" key="7">
    <source>
        <dbReference type="EMBL" id="GAG48624.1"/>
    </source>
</evidence>
<evidence type="ECO:0000256" key="2">
    <source>
        <dbReference type="ARBA" id="ARBA00023015"/>
    </source>
</evidence>
<comment type="caution">
    <text evidence="7">The sequence shown here is derived from an EMBL/GenBank/DDBJ whole genome shotgun (WGS) entry which is preliminary data.</text>
</comment>
<dbReference type="GO" id="GO:0000160">
    <property type="term" value="P:phosphorelay signal transduction system"/>
    <property type="evidence" value="ECO:0007669"/>
    <property type="project" value="InterPro"/>
</dbReference>
<dbReference type="AlphaFoldDB" id="X0XYW3"/>
<dbReference type="GO" id="GO:0003677">
    <property type="term" value="F:DNA binding"/>
    <property type="evidence" value="ECO:0007669"/>
    <property type="project" value="UniProtKB-KW"/>
</dbReference>
<feature type="domain" description="HTH luxR-type" evidence="5">
    <location>
        <begin position="146"/>
        <end position="179"/>
    </location>
</feature>
<dbReference type="PROSITE" id="PS50110">
    <property type="entry name" value="RESPONSE_REGULATORY"/>
    <property type="match status" value="1"/>
</dbReference>
<accession>X0XYW3</accession>
<dbReference type="InterPro" id="IPR058245">
    <property type="entry name" value="NreC/VraR/RcsB-like_REC"/>
</dbReference>
<evidence type="ECO:0008006" key="8">
    <source>
        <dbReference type="Google" id="ProtNLM"/>
    </source>
</evidence>